<dbReference type="SUPFAM" id="SSF160369">
    <property type="entry name" value="Ribosomal protein L10-like"/>
    <property type="match status" value="1"/>
</dbReference>
<feature type="region of interest" description="Disordered" evidence="7">
    <location>
        <begin position="225"/>
        <end position="249"/>
    </location>
</feature>
<gene>
    <name evidence="9" type="primary">MRT4</name>
    <name evidence="9" type="ORF">GGI19_001725</name>
</gene>
<dbReference type="GO" id="GO:0030687">
    <property type="term" value="C:preribosome, large subunit precursor"/>
    <property type="evidence" value="ECO:0007669"/>
    <property type="project" value="TreeGrafter"/>
</dbReference>
<dbReference type="FunFam" id="3.30.70.1730:FF:000005">
    <property type="entry name" value="Ribosome assembly factor mrt4"/>
    <property type="match status" value="1"/>
</dbReference>
<dbReference type="PANTHER" id="PTHR45841:SF1">
    <property type="entry name" value="MRNA TURNOVER PROTEIN 4 HOMOLOG"/>
    <property type="match status" value="1"/>
</dbReference>
<keyword evidence="4 6" id="KW-0963">Cytoplasm</keyword>
<keyword evidence="10" id="KW-1185">Reference proteome</keyword>
<evidence type="ECO:0000256" key="7">
    <source>
        <dbReference type="SAM" id="MobiDB-lite"/>
    </source>
</evidence>
<dbReference type="InterPro" id="IPR001790">
    <property type="entry name" value="Ribosomal_uL10"/>
</dbReference>
<comment type="similarity">
    <text evidence="2 6">Belongs to the universal ribosomal protein uL10 family.</text>
</comment>
<evidence type="ECO:0000256" key="4">
    <source>
        <dbReference type="ARBA" id="ARBA00022490"/>
    </source>
</evidence>
<dbReference type="Proteomes" id="UP001140011">
    <property type="component" value="Unassembled WGS sequence"/>
</dbReference>
<evidence type="ECO:0000313" key="9">
    <source>
        <dbReference type="EMBL" id="KAJ2755335.1"/>
    </source>
</evidence>
<feature type="compositionally biased region" description="Acidic residues" evidence="7">
    <location>
        <begin position="239"/>
        <end position="249"/>
    </location>
</feature>
<dbReference type="AlphaFoldDB" id="A0A9W8H130"/>
<evidence type="ECO:0000256" key="3">
    <source>
        <dbReference type="ARBA" id="ARBA00011117"/>
    </source>
</evidence>
<dbReference type="Gene3D" id="3.90.105.20">
    <property type="match status" value="1"/>
</dbReference>
<evidence type="ECO:0000256" key="2">
    <source>
        <dbReference type="ARBA" id="ARBA00008889"/>
    </source>
</evidence>
<protein>
    <recommendedName>
        <fullName evidence="6">Ribosome assembly factor mrt4</fullName>
    </recommendedName>
</protein>
<dbReference type="InterPro" id="IPR040637">
    <property type="entry name" value="Ribosomal_uL10-like_insert"/>
</dbReference>
<accession>A0A9W8H130</accession>
<comment type="function">
    <text evidence="1 6">Component of the ribosome assembly machinery. Nuclear paralog of the ribosomal protein P0, it binds pre-60S subunits at an early stage of assembly in the nucleolus, and is replaced by P0 in cytoplasmic pre-60S subunits and mature 80S ribosomes.</text>
</comment>
<dbReference type="GO" id="GO:0000956">
    <property type="term" value="P:nuclear-transcribed mRNA catabolic process"/>
    <property type="evidence" value="ECO:0007669"/>
    <property type="project" value="TreeGrafter"/>
</dbReference>
<dbReference type="Gene3D" id="3.30.70.1730">
    <property type="match status" value="1"/>
</dbReference>
<evidence type="ECO:0000259" key="8">
    <source>
        <dbReference type="Pfam" id="PF17777"/>
    </source>
</evidence>
<evidence type="ECO:0000256" key="5">
    <source>
        <dbReference type="ARBA" id="ARBA00023242"/>
    </source>
</evidence>
<dbReference type="InterPro" id="IPR051742">
    <property type="entry name" value="Ribosome_Assembly_uL10"/>
</dbReference>
<dbReference type="GO" id="GO:0000027">
    <property type="term" value="P:ribosomal large subunit assembly"/>
    <property type="evidence" value="ECO:0007669"/>
    <property type="project" value="InterPro"/>
</dbReference>
<keyword evidence="5 6" id="KW-0539">Nucleus</keyword>
<feature type="domain" description="Large ribosomal subunit protein uL10-like insertion" evidence="8">
    <location>
        <begin position="125"/>
        <end position="199"/>
    </location>
</feature>
<dbReference type="GO" id="GO:0005730">
    <property type="term" value="C:nucleolus"/>
    <property type="evidence" value="ECO:0007669"/>
    <property type="project" value="UniProtKB-SubCell"/>
</dbReference>
<reference evidence="9" key="1">
    <citation type="submission" date="2022-07" db="EMBL/GenBank/DDBJ databases">
        <title>Phylogenomic reconstructions and comparative analyses of Kickxellomycotina fungi.</title>
        <authorList>
            <person name="Reynolds N.K."/>
            <person name="Stajich J.E."/>
            <person name="Barry K."/>
            <person name="Grigoriev I.V."/>
            <person name="Crous P."/>
            <person name="Smith M.E."/>
        </authorList>
    </citation>
    <scope>NUCLEOTIDE SEQUENCE</scope>
    <source>
        <strain evidence="9">BCRC 34297</strain>
    </source>
</reference>
<dbReference type="Pfam" id="PF17777">
    <property type="entry name" value="RL10P_insert"/>
    <property type="match status" value="1"/>
</dbReference>
<dbReference type="InterPro" id="IPR033867">
    <property type="entry name" value="Mrt4"/>
</dbReference>
<sequence length="249" mass="27990">MPKAKRAQVVTLSKTKSKGKDGKAKIIESVREAVDKYNYVWVFSVHNMRNQYLKQVRKDFSTSRFFFGRNKVMAKALGNTPEDELKDGLHQVSESLVGDVGLLCTNDAIEDVQKAMDAFSADDYARAGTIATYRVVVPAGEVLRGFTKEAFPNNMEPQLRELGMPTLLRQGKITIDSDYVICEEGDSLTPQQTQLLKHFWEKMAVFKIKLMSYWHSSGEFVKVCTDDESDGDSEKSASDDSDASDEDME</sequence>
<proteinExistence type="inferred from homology"/>
<comment type="subcellular location">
    <subcellularLocation>
        <location evidence="6">Cytoplasm</location>
    </subcellularLocation>
    <subcellularLocation>
        <location evidence="6">Nucleus</location>
        <location evidence="6">Nucleolus</location>
    </subcellularLocation>
</comment>
<dbReference type="EMBL" id="JANBUH010000067">
    <property type="protein sequence ID" value="KAJ2755335.1"/>
    <property type="molecule type" value="Genomic_DNA"/>
</dbReference>
<dbReference type="OrthoDB" id="10262308at2759"/>
<keyword evidence="6" id="KW-0690">Ribosome biogenesis</keyword>
<evidence type="ECO:0000313" key="10">
    <source>
        <dbReference type="Proteomes" id="UP001140011"/>
    </source>
</evidence>
<organism evidence="9 10">
    <name type="scientific">Coemansia pectinata</name>
    <dbReference type="NCBI Taxonomy" id="1052879"/>
    <lineage>
        <taxon>Eukaryota</taxon>
        <taxon>Fungi</taxon>
        <taxon>Fungi incertae sedis</taxon>
        <taxon>Zoopagomycota</taxon>
        <taxon>Kickxellomycotina</taxon>
        <taxon>Kickxellomycetes</taxon>
        <taxon>Kickxellales</taxon>
        <taxon>Kickxellaceae</taxon>
        <taxon>Coemansia</taxon>
    </lineage>
</organism>
<dbReference type="InterPro" id="IPR043164">
    <property type="entry name" value="Ribosomal_uL10-like_insert_sf"/>
</dbReference>
<name>A0A9W8H130_9FUNG</name>
<dbReference type="GO" id="GO:0003723">
    <property type="term" value="F:RNA binding"/>
    <property type="evidence" value="ECO:0007669"/>
    <property type="project" value="TreeGrafter"/>
</dbReference>
<dbReference type="FunFam" id="3.90.105.20:FF:000003">
    <property type="entry name" value="Ribosome assembly factor mrt4"/>
    <property type="match status" value="1"/>
</dbReference>
<dbReference type="InterPro" id="IPR043141">
    <property type="entry name" value="Ribosomal_uL10-like_sf"/>
</dbReference>
<dbReference type="Pfam" id="PF00466">
    <property type="entry name" value="Ribosomal_L10"/>
    <property type="match status" value="1"/>
</dbReference>
<comment type="subunit">
    <text evidence="3 6">Associates with the pre-60S ribosomal particle.</text>
</comment>
<dbReference type="PANTHER" id="PTHR45841">
    <property type="entry name" value="MRNA TURNOVER PROTEIN 4 MRTO4"/>
    <property type="match status" value="1"/>
</dbReference>
<dbReference type="CDD" id="cd05796">
    <property type="entry name" value="Ribosomal_P0_like"/>
    <property type="match status" value="1"/>
</dbReference>
<dbReference type="GO" id="GO:0006364">
    <property type="term" value="P:rRNA processing"/>
    <property type="evidence" value="ECO:0007669"/>
    <property type="project" value="TreeGrafter"/>
</dbReference>
<evidence type="ECO:0000256" key="6">
    <source>
        <dbReference type="RuleBase" id="RU364039"/>
    </source>
</evidence>
<dbReference type="GO" id="GO:0005737">
    <property type="term" value="C:cytoplasm"/>
    <property type="evidence" value="ECO:0007669"/>
    <property type="project" value="UniProtKB-SubCell"/>
</dbReference>
<evidence type="ECO:0000256" key="1">
    <source>
        <dbReference type="ARBA" id="ARBA00004046"/>
    </source>
</evidence>
<comment type="caution">
    <text evidence="9">The sequence shown here is derived from an EMBL/GenBank/DDBJ whole genome shotgun (WGS) entry which is preliminary data.</text>
</comment>